<comment type="subcellular location">
    <subcellularLocation>
        <location evidence="1">Golgi apparatus membrane</location>
        <topology evidence="1">Multi-pass membrane protein</topology>
    </subcellularLocation>
</comment>
<evidence type="ECO:0000256" key="1">
    <source>
        <dbReference type="ARBA" id="ARBA00004653"/>
    </source>
</evidence>
<evidence type="ECO:0000313" key="12">
    <source>
        <dbReference type="EMBL" id="NOV51472.1"/>
    </source>
</evidence>
<evidence type="ECO:0000256" key="9">
    <source>
        <dbReference type="ARBA" id="ARBA00042729"/>
    </source>
</evidence>
<evidence type="ECO:0000256" key="6">
    <source>
        <dbReference type="ARBA" id="ARBA00023136"/>
    </source>
</evidence>
<evidence type="ECO:0000256" key="5">
    <source>
        <dbReference type="ARBA" id="ARBA00022989"/>
    </source>
</evidence>
<name>A0A6M2DZ47_XENCH</name>
<feature type="transmembrane region" description="Helical" evidence="10">
    <location>
        <begin position="130"/>
        <end position="149"/>
    </location>
</feature>
<dbReference type="InterPro" id="IPR013657">
    <property type="entry name" value="SCL35B1-4/HUT1"/>
</dbReference>
<dbReference type="GO" id="GO:0046964">
    <property type="term" value="F:3'-phosphoadenosine 5'-phosphosulfate transmembrane transporter activity"/>
    <property type="evidence" value="ECO:0007669"/>
    <property type="project" value="TreeGrafter"/>
</dbReference>
<keyword evidence="11" id="KW-0732">Signal</keyword>
<dbReference type="EMBL" id="GIIL01007746">
    <property type="protein sequence ID" value="NOV51472.1"/>
    <property type="molecule type" value="Transcribed_RNA"/>
</dbReference>
<evidence type="ECO:0000256" key="3">
    <source>
        <dbReference type="ARBA" id="ARBA00022448"/>
    </source>
</evidence>
<reference evidence="12" key="1">
    <citation type="submission" date="2020-03" db="EMBL/GenBank/DDBJ databases">
        <title>Transcriptomic Profiling of the Digestive Tract of the Rat Flea, Xenopsylla cheopis, Following Blood Feeding and Infection with Yersinia pestis.</title>
        <authorList>
            <person name="Bland D.M."/>
            <person name="Martens C.A."/>
            <person name="Virtaneva K."/>
            <person name="Kanakabandi K."/>
            <person name="Long D."/>
            <person name="Rosenke R."/>
            <person name="Saturday G.A."/>
            <person name="Hoyt F.H."/>
            <person name="Bruno D.P."/>
            <person name="Ribeiro J.M.C."/>
            <person name="Hinnebusch J."/>
        </authorList>
    </citation>
    <scope>NUCLEOTIDE SEQUENCE</scope>
</reference>
<feature type="signal peptide" evidence="11">
    <location>
        <begin position="1"/>
        <end position="24"/>
    </location>
</feature>
<dbReference type="PANTHER" id="PTHR10778">
    <property type="entry name" value="SOLUTE CARRIER FAMILY 35 MEMBER B"/>
    <property type="match status" value="1"/>
</dbReference>
<feature type="transmembrane region" description="Helical" evidence="10">
    <location>
        <begin position="48"/>
        <end position="70"/>
    </location>
</feature>
<keyword evidence="3" id="KW-0813">Transport</keyword>
<evidence type="ECO:0000256" key="2">
    <source>
        <dbReference type="ARBA" id="ARBA00010694"/>
    </source>
</evidence>
<keyword evidence="5 10" id="KW-1133">Transmembrane helix</keyword>
<accession>A0A6M2DZ47</accession>
<evidence type="ECO:0000256" key="10">
    <source>
        <dbReference type="SAM" id="Phobius"/>
    </source>
</evidence>
<feature type="chain" id="PRO_5026710575" description="Adenosine 3'-phospho 5'-phosphosulfate transporter 2" evidence="11">
    <location>
        <begin position="25"/>
        <end position="191"/>
    </location>
</feature>
<dbReference type="GO" id="GO:0000139">
    <property type="term" value="C:Golgi membrane"/>
    <property type="evidence" value="ECO:0007669"/>
    <property type="project" value="UniProtKB-SubCell"/>
</dbReference>
<dbReference type="AlphaFoldDB" id="A0A6M2DZ47"/>
<evidence type="ECO:0000256" key="11">
    <source>
        <dbReference type="SAM" id="SignalP"/>
    </source>
</evidence>
<evidence type="ECO:0000256" key="4">
    <source>
        <dbReference type="ARBA" id="ARBA00022692"/>
    </source>
</evidence>
<proteinExistence type="inferred from homology"/>
<dbReference type="PANTHER" id="PTHR10778:SF8">
    <property type="entry name" value="ADENOSINE 3'-PHOSPHO 5'-PHOSPHOSULFATE TRANSPORTER 2"/>
    <property type="match status" value="1"/>
</dbReference>
<dbReference type="Pfam" id="PF08449">
    <property type="entry name" value="UAA"/>
    <property type="match status" value="1"/>
</dbReference>
<protein>
    <recommendedName>
        <fullName evidence="7">Adenosine 3'-phospho 5'-phosphosulfate transporter 2</fullName>
    </recommendedName>
    <alternativeName>
        <fullName evidence="8">PAPS transporter 2</fullName>
    </alternativeName>
    <alternativeName>
        <fullName evidence="9">Solute carrier family 35 member B3 homolog</fullName>
    </alternativeName>
</protein>
<sequence length="191" mass="21274">MSPNFNTTGIIMISLALLCDAVIGNVQEKAMKEFSAPNAEVVLYSYSIGFIYLFIILLATNNLLSGIQFCAMHPYETYGYGLLFSLTGYLGIQIVLTLVCTCGAPTAASVTTARKAVTIALSFVFFNKPFTMQYVWSGCIVLLGIYLNMYSKRNPDAFNNIKQTVNSLYYSISDKIRKRTHSPNRRLLINI</sequence>
<organism evidence="12">
    <name type="scientific">Xenopsylla cheopis</name>
    <name type="common">Oriental rat flea</name>
    <name type="synonym">Pulex cheopis</name>
    <dbReference type="NCBI Taxonomy" id="163159"/>
    <lineage>
        <taxon>Eukaryota</taxon>
        <taxon>Metazoa</taxon>
        <taxon>Ecdysozoa</taxon>
        <taxon>Arthropoda</taxon>
        <taxon>Hexapoda</taxon>
        <taxon>Insecta</taxon>
        <taxon>Pterygota</taxon>
        <taxon>Neoptera</taxon>
        <taxon>Endopterygota</taxon>
        <taxon>Siphonaptera</taxon>
        <taxon>Pulicidae</taxon>
        <taxon>Xenopsyllinae</taxon>
        <taxon>Xenopsylla</taxon>
    </lineage>
</organism>
<evidence type="ECO:0000256" key="7">
    <source>
        <dbReference type="ARBA" id="ARBA00039669"/>
    </source>
</evidence>
<keyword evidence="6 10" id="KW-0472">Membrane</keyword>
<evidence type="ECO:0000256" key="8">
    <source>
        <dbReference type="ARBA" id="ARBA00041866"/>
    </source>
</evidence>
<dbReference type="GO" id="GO:0005789">
    <property type="term" value="C:endoplasmic reticulum membrane"/>
    <property type="evidence" value="ECO:0007669"/>
    <property type="project" value="TreeGrafter"/>
</dbReference>
<comment type="similarity">
    <text evidence="2">Belongs to the nucleotide-sugar transporter family. SLC35B subfamily.</text>
</comment>
<feature type="transmembrane region" description="Helical" evidence="10">
    <location>
        <begin position="82"/>
        <end position="110"/>
    </location>
</feature>
<keyword evidence="4 10" id="KW-0812">Transmembrane</keyword>